<reference evidence="3 4" key="1">
    <citation type="submission" date="2014-10" db="EMBL/GenBank/DDBJ databases">
        <title>Draft genome sequence of the proteorhodopsin-containing marine bacterium Dokdonia donghaensis.</title>
        <authorList>
            <person name="Gomez-Consarnau L."/>
            <person name="Gonzalez J.M."/>
            <person name="Riedel T."/>
            <person name="Jaenicke S."/>
            <person name="Wagner-Doebler I."/>
            <person name="Fuhrman J.A."/>
        </authorList>
    </citation>
    <scope>NUCLEOTIDE SEQUENCE [LARGE SCALE GENOMIC DNA]</scope>
    <source>
        <strain evidence="3 4">DSW-1</strain>
    </source>
</reference>
<sequence length="480" mass="52975">MKKITLFLLVFTMLFFSCNDDLDDTIRPATTVELSDFVYRGLNYWSLYKDQVPELANDFFSNDGEKFDYLSQFASVEDAFDALTAPVDRFSILRDDYTALENSLAGIRTASGMNISLLIMPNDPTRAFGIVRYVVNDSPAAIAGVQRGMIFTLVDGQPLQDATGQPINGNTSFSSFFSPESYTISTATFNGTDFDLTGEEIVINKIQLIINPVHTVNVLSVGGNEIGYLHYTGFTNEFDSDLNDAFAEFQAAGITDLVLDLRYNGGGSIETANDLSSMITGQFEGQTFITQEYNSDRNPENQFTRTFNNNLGSGNDGATINSLGLSRVFILTTGRTASASELILSGLDPYIEIIQIGTNTVGKFEGSFLLYDAPAPGFRRSEANPNHRYVMLPLVLKSVNANGLTDYFDGFTPDIEIAEDFTNYGQLGEQGEPLLDAAIDVILNGRSNAQYNTTIQPSYYDTEQQDPLYQRMIVDQLDIN</sequence>
<dbReference type="Gene3D" id="3.30.750.170">
    <property type="match status" value="1"/>
</dbReference>
<dbReference type="Proteomes" id="UP000030140">
    <property type="component" value="Unassembled WGS sequence"/>
</dbReference>
<name>A0A0A2GSQ4_9FLAO</name>
<dbReference type="RefSeq" id="WP_035324594.1">
    <property type="nucleotide sequence ID" value="NZ_CP015125.1"/>
</dbReference>
<gene>
    <name evidence="3" type="ORF">NV36_00870</name>
</gene>
<feature type="chain" id="PRO_5001987756" description="Tail specific protease domain-containing protein" evidence="1">
    <location>
        <begin position="20"/>
        <end position="480"/>
    </location>
</feature>
<feature type="signal peptide" evidence="1">
    <location>
        <begin position="1"/>
        <end position="19"/>
    </location>
</feature>
<dbReference type="SUPFAM" id="SSF50156">
    <property type="entry name" value="PDZ domain-like"/>
    <property type="match status" value="1"/>
</dbReference>
<evidence type="ECO:0000259" key="2">
    <source>
        <dbReference type="Pfam" id="PF03572"/>
    </source>
</evidence>
<dbReference type="EMBL" id="JSAQ01000001">
    <property type="protein sequence ID" value="KGO05538.1"/>
    <property type="molecule type" value="Genomic_DNA"/>
</dbReference>
<dbReference type="Pfam" id="PF03572">
    <property type="entry name" value="Peptidase_S41"/>
    <property type="match status" value="1"/>
</dbReference>
<dbReference type="CDD" id="cd07561">
    <property type="entry name" value="Peptidase_S41_CPP_like"/>
    <property type="match status" value="1"/>
</dbReference>
<accession>A0A0A2GSQ4</accession>
<dbReference type="InterPro" id="IPR005151">
    <property type="entry name" value="Tail-specific_protease"/>
</dbReference>
<evidence type="ECO:0000256" key="1">
    <source>
        <dbReference type="SAM" id="SignalP"/>
    </source>
</evidence>
<dbReference type="PANTHER" id="PTHR32060:SF30">
    <property type="entry name" value="CARBOXY-TERMINAL PROCESSING PROTEASE CTPA"/>
    <property type="match status" value="1"/>
</dbReference>
<dbReference type="PROSITE" id="PS51257">
    <property type="entry name" value="PROKAR_LIPOPROTEIN"/>
    <property type="match status" value="1"/>
</dbReference>
<feature type="domain" description="Tail specific protease" evidence="2">
    <location>
        <begin position="226"/>
        <end position="364"/>
    </location>
</feature>
<dbReference type="InterPro" id="IPR029045">
    <property type="entry name" value="ClpP/crotonase-like_dom_sf"/>
</dbReference>
<dbReference type="GO" id="GO:0008236">
    <property type="term" value="F:serine-type peptidase activity"/>
    <property type="evidence" value="ECO:0007669"/>
    <property type="project" value="InterPro"/>
</dbReference>
<dbReference type="MEROPS" id="S41.012"/>
<keyword evidence="4" id="KW-1185">Reference proteome</keyword>
<evidence type="ECO:0000313" key="4">
    <source>
        <dbReference type="Proteomes" id="UP000030140"/>
    </source>
</evidence>
<dbReference type="KEGG" id="ddo:I597_2365"/>
<dbReference type="SUPFAM" id="SSF52096">
    <property type="entry name" value="ClpP/crotonase"/>
    <property type="match status" value="1"/>
</dbReference>
<dbReference type="PANTHER" id="PTHR32060">
    <property type="entry name" value="TAIL-SPECIFIC PROTEASE"/>
    <property type="match status" value="1"/>
</dbReference>
<dbReference type="PATRIC" id="fig|1300343.5.peg.2385"/>
<dbReference type="Gene3D" id="2.30.42.10">
    <property type="match status" value="1"/>
</dbReference>
<dbReference type="GO" id="GO:0030288">
    <property type="term" value="C:outer membrane-bounded periplasmic space"/>
    <property type="evidence" value="ECO:0007669"/>
    <property type="project" value="TreeGrafter"/>
</dbReference>
<proteinExistence type="predicted"/>
<comment type="caution">
    <text evidence="3">The sequence shown here is derived from an EMBL/GenBank/DDBJ whole genome shotgun (WGS) entry which is preliminary data.</text>
</comment>
<protein>
    <recommendedName>
        <fullName evidence="2">Tail specific protease domain-containing protein</fullName>
    </recommendedName>
</protein>
<dbReference type="GO" id="GO:0004175">
    <property type="term" value="F:endopeptidase activity"/>
    <property type="evidence" value="ECO:0007669"/>
    <property type="project" value="TreeGrafter"/>
</dbReference>
<dbReference type="AlphaFoldDB" id="A0A0A2GSQ4"/>
<organism evidence="3 4">
    <name type="scientific">Dokdonia donghaensis DSW-1</name>
    <dbReference type="NCBI Taxonomy" id="1300343"/>
    <lineage>
        <taxon>Bacteria</taxon>
        <taxon>Pseudomonadati</taxon>
        <taxon>Bacteroidota</taxon>
        <taxon>Flavobacteriia</taxon>
        <taxon>Flavobacteriales</taxon>
        <taxon>Flavobacteriaceae</taxon>
        <taxon>Dokdonia</taxon>
    </lineage>
</organism>
<dbReference type="GO" id="GO:0006508">
    <property type="term" value="P:proteolysis"/>
    <property type="evidence" value="ECO:0007669"/>
    <property type="project" value="InterPro"/>
</dbReference>
<dbReference type="InterPro" id="IPR036034">
    <property type="entry name" value="PDZ_sf"/>
</dbReference>
<dbReference type="GO" id="GO:0007165">
    <property type="term" value="P:signal transduction"/>
    <property type="evidence" value="ECO:0007669"/>
    <property type="project" value="TreeGrafter"/>
</dbReference>
<keyword evidence="1" id="KW-0732">Signal</keyword>
<dbReference type="OrthoDB" id="7168509at2"/>
<dbReference type="Gene3D" id="3.90.226.10">
    <property type="entry name" value="2-enoyl-CoA Hydratase, Chain A, domain 1"/>
    <property type="match status" value="1"/>
</dbReference>
<evidence type="ECO:0000313" key="3">
    <source>
        <dbReference type="EMBL" id="KGO05538.1"/>
    </source>
</evidence>